<feature type="transmembrane region" description="Helical" evidence="5">
    <location>
        <begin position="134"/>
        <end position="160"/>
    </location>
</feature>
<feature type="transmembrane region" description="Helical" evidence="5">
    <location>
        <begin position="431"/>
        <end position="454"/>
    </location>
</feature>
<feature type="transmembrane region" description="Helical" evidence="5">
    <location>
        <begin position="460"/>
        <end position="477"/>
    </location>
</feature>
<dbReference type="GO" id="GO:0015179">
    <property type="term" value="F:L-amino acid transmembrane transporter activity"/>
    <property type="evidence" value="ECO:0007669"/>
    <property type="project" value="TreeGrafter"/>
</dbReference>
<feature type="transmembrane region" description="Helical" evidence="5">
    <location>
        <begin position="325"/>
        <end position="344"/>
    </location>
</feature>
<dbReference type="PANTHER" id="PTHR11785">
    <property type="entry name" value="AMINO ACID TRANSPORTER"/>
    <property type="match status" value="1"/>
</dbReference>
<evidence type="ECO:0000256" key="5">
    <source>
        <dbReference type="SAM" id="Phobius"/>
    </source>
</evidence>
<dbReference type="STRING" id="529704.SAMN02927913_1128"/>
<feature type="transmembrane region" description="Helical" evidence="5">
    <location>
        <begin position="62"/>
        <end position="80"/>
    </location>
</feature>
<name>A0A1H6SEK3_9GAMM</name>
<organism evidence="6 7">
    <name type="scientific">Frateuria terrea</name>
    <dbReference type="NCBI Taxonomy" id="529704"/>
    <lineage>
        <taxon>Bacteria</taxon>
        <taxon>Pseudomonadati</taxon>
        <taxon>Pseudomonadota</taxon>
        <taxon>Gammaproteobacteria</taxon>
        <taxon>Lysobacterales</taxon>
        <taxon>Rhodanobacteraceae</taxon>
        <taxon>Frateuria</taxon>
    </lineage>
</organism>
<keyword evidence="4 5" id="KW-0472">Membrane</keyword>
<feature type="transmembrane region" description="Helical" evidence="5">
    <location>
        <begin position="172"/>
        <end position="193"/>
    </location>
</feature>
<dbReference type="Pfam" id="PF13520">
    <property type="entry name" value="AA_permease_2"/>
    <property type="match status" value="1"/>
</dbReference>
<evidence type="ECO:0000256" key="4">
    <source>
        <dbReference type="ARBA" id="ARBA00023136"/>
    </source>
</evidence>
<feature type="transmembrane region" description="Helical" evidence="5">
    <location>
        <begin position="242"/>
        <end position="260"/>
    </location>
</feature>
<dbReference type="InterPro" id="IPR050598">
    <property type="entry name" value="AminoAcid_Transporter"/>
</dbReference>
<keyword evidence="7" id="KW-1185">Reference proteome</keyword>
<dbReference type="InterPro" id="IPR002293">
    <property type="entry name" value="AA/rel_permease1"/>
</dbReference>
<feature type="transmembrane region" description="Helical" evidence="5">
    <location>
        <begin position="376"/>
        <end position="394"/>
    </location>
</feature>
<evidence type="ECO:0000313" key="6">
    <source>
        <dbReference type="EMBL" id="SEI61882.1"/>
    </source>
</evidence>
<evidence type="ECO:0000313" key="7">
    <source>
        <dbReference type="Proteomes" id="UP000199420"/>
    </source>
</evidence>
<feature type="transmembrane region" description="Helical" evidence="5">
    <location>
        <begin position="280"/>
        <end position="305"/>
    </location>
</feature>
<dbReference type="GO" id="GO:0016020">
    <property type="term" value="C:membrane"/>
    <property type="evidence" value="ECO:0007669"/>
    <property type="project" value="UniProtKB-SubCell"/>
</dbReference>
<dbReference type="PANTHER" id="PTHR11785:SF512">
    <property type="entry name" value="SOBREMESA, ISOFORM B"/>
    <property type="match status" value="1"/>
</dbReference>
<comment type="subcellular location">
    <subcellularLocation>
        <location evidence="1">Membrane</location>
        <topology evidence="1">Multi-pass membrane protein</topology>
    </subcellularLocation>
</comment>
<accession>A0A1H6SEK3</accession>
<gene>
    <name evidence="6" type="ORF">SAMN04487997_1213</name>
</gene>
<dbReference type="Gene3D" id="1.20.1740.10">
    <property type="entry name" value="Amino acid/polyamine transporter I"/>
    <property type="match status" value="1"/>
</dbReference>
<evidence type="ECO:0000256" key="1">
    <source>
        <dbReference type="ARBA" id="ARBA00004141"/>
    </source>
</evidence>
<dbReference type="PIRSF" id="PIRSF006060">
    <property type="entry name" value="AA_transporter"/>
    <property type="match status" value="1"/>
</dbReference>
<evidence type="ECO:0000256" key="2">
    <source>
        <dbReference type="ARBA" id="ARBA00022692"/>
    </source>
</evidence>
<keyword evidence="3 5" id="KW-1133">Transmembrane helix</keyword>
<proteinExistence type="predicted"/>
<sequence>MPHDCDCAHALSRKKHPSITVAVLNAITDSRYRVSLLPPTTPAPRMSTESNTYLRRLGTWDGAMIVIGGVIGAGIFRTPATLAQRTGSGWELLVLWAIGGLLTLAGALSYAELGARRPQAGGSYIYLREAFGQLPAFLFGWTMALINYPGSVAAVATAFADYFCAALGLSALYVKPVAAAAIAFIVGVNLFGIRAGAWVQNIFTVLKLVAIALLVAVGVVLSDGHLGVTLAADPTRHVPTGALFGALLPVLFTYGGFHYLNDLAGEVRNPQRTLPRALGLGMAGVMIAYVLANFAYLAGLGHAGLAASHAPAADLMRRLLGDRGATLMALGIACSTFGYCNIAIAGGARVLQTMGADGMFFSAVGRIEPQSRAPQVALATLGAWAIVLAVSGSFNQLLDYTTVGEWLAHACSIATLFWYRRYLSEPSPYRVPFYPWLPMIFVVTVLCVIGATAIHNPGDAGMSLVIIACGIPAYYGWRWLERSGA</sequence>
<dbReference type="Proteomes" id="UP000199420">
    <property type="component" value="Unassembled WGS sequence"/>
</dbReference>
<feature type="transmembrane region" description="Helical" evidence="5">
    <location>
        <begin position="92"/>
        <end position="113"/>
    </location>
</feature>
<feature type="transmembrane region" description="Helical" evidence="5">
    <location>
        <begin position="205"/>
        <end position="222"/>
    </location>
</feature>
<evidence type="ECO:0000256" key="3">
    <source>
        <dbReference type="ARBA" id="ARBA00022989"/>
    </source>
</evidence>
<protein>
    <submittedName>
        <fullName evidence="6">Basic amino acid/polyamine antiporter, APA family</fullName>
    </submittedName>
</protein>
<reference evidence="6 7" key="1">
    <citation type="submission" date="2016-10" db="EMBL/GenBank/DDBJ databases">
        <authorList>
            <person name="de Groot N.N."/>
        </authorList>
    </citation>
    <scope>NUCLEOTIDE SEQUENCE [LARGE SCALE GENOMIC DNA]</scope>
    <source>
        <strain evidence="6 7">DSM 26515</strain>
    </source>
</reference>
<keyword evidence="2 5" id="KW-0812">Transmembrane</keyword>
<dbReference type="EMBL" id="FNYC01000002">
    <property type="protein sequence ID" value="SEI61882.1"/>
    <property type="molecule type" value="Genomic_DNA"/>
</dbReference>
<dbReference type="AlphaFoldDB" id="A0A1H6SEK3"/>
<feature type="transmembrane region" description="Helical" evidence="5">
    <location>
        <begin position="400"/>
        <end position="419"/>
    </location>
</feature>